<dbReference type="PROSITE" id="PS00758">
    <property type="entry name" value="ARGE_DAPE_CPG2_1"/>
    <property type="match status" value="1"/>
</dbReference>
<dbReference type="NCBIfam" id="TIGR01880">
    <property type="entry name" value="Ac-peptdase-euk"/>
    <property type="match status" value="1"/>
</dbReference>
<keyword evidence="6" id="KW-0378">Hydrolase</keyword>
<dbReference type="GO" id="GO:0004046">
    <property type="term" value="F:aminoacylase activity"/>
    <property type="evidence" value="ECO:0007669"/>
    <property type="project" value="UniProtKB-EC"/>
</dbReference>
<dbReference type="PROSITE" id="PS00759">
    <property type="entry name" value="ARGE_DAPE_CPG2_2"/>
    <property type="match status" value="1"/>
</dbReference>
<evidence type="ECO:0000256" key="2">
    <source>
        <dbReference type="ARBA" id="ARBA00006247"/>
    </source>
</evidence>
<feature type="active site" description="Proton acceptor" evidence="9">
    <location>
        <position position="149"/>
    </location>
</feature>
<dbReference type="GO" id="GO:0005737">
    <property type="term" value="C:cytoplasm"/>
    <property type="evidence" value="ECO:0007669"/>
    <property type="project" value="UniProtKB-SubCell"/>
</dbReference>
<dbReference type="InterPro" id="IPR002933">
    <property type="entry name" value="Peptidase_M20"/>
</dbReference>
<keyword evidence="13" id="KW-1185">Reference proteome</keyword>
<dbReference type="PANTHER" id="PTHR45892:SF1">
    <property type="entry name" value="AMINOACYLASE-1"/>
    <property type="match status" value="1"/>
</dbReference>
<evidence type="ECO:0000313" key="12">
    <source>
        <dbReference type="EMBL" id="KAA3682443.1"/>
    </source>
</evidence>
<evidence type="ECO:0000256" key="3">
    <source>
        <dbReference type="ARBA" id="ARBA00011913"/>
    </source>
</evidence>
<dbReference type="InterPro" id="IPR011650">
    <property type="entry name" value="Peptidase_M20_dimer"/>
</dbReference>
<name>A0A5J4P570_9TREM</name>
<comment type="subcellular location">
    <subcellularLocation>
        <location evidence="1">Cytoplasm</location>
    </subcellularLocation>
</comment>
<dbReference type="PANTHER" id="PTHR45892">
    <property type="entry name" value="AMINOACYLASE-1"/>
    <property type="match status" value="1"/>
</dbReference>
<dbReference type="Gene3D" id="1.10.150.900">
    <property type="match status" value="1"/>
</dbReference>
<dbReference type="AlphaFoldDB" id="A0A5J4P570"/>
<keyword evidence="4" id="KW-0963">Cytoplasm</keyword>
<proteinExistence type="inferred from homology"/>
<dbReference type="InterPro" id="IPR036264">
    <property type="entry name" value="Bact_exopeptidase_dim_dom"/>
</dbReference>
<dbReference type="EC" id="3.5.1.14" evidence="3"/>
<feature type="active site" evidence="9">
    <location>
        <position position="83"/>
    </location>
</feature>
<evidence type="ECO:0000259" key="11">
    <source>
        <dbReference type="Pfam" id="PF07687"/>
    </source>
</evidence>
<evidence type="ECO:0000256" key="7">
    <source>
        <dbReference type="ARBA" id="ARBA00022833"/>
    </source>
</evidence>
<dbReference type="InterPro" id="IPR010159">
    <property type="entry name" value="N-acyl_aa_amidohydrolase"/>
</dbReference>
<dbReference type="FunFam" id="3.30.70.360:FF:000005">
    <property type="entry name" value="Putative Aminoacylase-1"/>
    <property type="match status" value="1"/>
</dbReference>
<dbReference type="Pfam" id="PF01546">
    <property type="entry name" value="Peptidase_M20"/>
    <property type="match status" value="1"/>
</dbReference>
<dbReference type="SUPFAM" id="SSF55031">
    <property type="entry name" value="Bacterial exopeptidase dimerisation domain"/>
    <property type="match status" value="1"/>
</dbReference>
<feature type="binding site" evidence="10">
    <location>
        <position position="401"/>
    </location>
    <ligand>
        <name>Zn(2+)</name>
        <dbReference type="ChEBI" id="CHEBI:29105"/>
        <label>2</label>
    </ligand>
</feature>
<dbReference type="SUPFAM" id="SSF53187">
    <property type="entry name" value="Zn-dependent exopeptidases"/>
    <property type="match status" value="1"/>
</dbReference>
<evidence type="ECO:0000256" key="8">
    <source>
        <dbReference type="ARBA" id="ARBA00029656"/>
    </source>
</evidence>
<dbReference type="GO" id="GO:0006520">
    <property type="term" value="P:amino acid metabolic process"/>
    <property type="evidence" value="ECO:0007669"/>
    <property type="project" value="InterPro"/>
</dbReference>
<dbReference type="InterPro" id="IPR052083">
    <property type="entry name" value="Aminoacylase-1_M20A"/>
</dbReference>
<comment type="similarity">
    <text evidence="2">Belongs to the peptidase M20A family.</text>
</comment>
<dbReference type="Gene3D" id="3.30.70.360">
    <property type="match status" value="1"/>
</dbReference>
<dbReference type="Pfam" id="PF07687">
    <property type="entry name" value="M20_dimer"/>
    <property type="match status" value="1"/>
</dbReference>
<feature type="binding site" evidence="10">
    <location>
        <position position="188"/>
    </location>
    <ligand>
        <name>Zn(2+)</name>
        <dbReference type="ChEBI" id="CHEBI:29105"/>
        <label>1</label>
    </ligand>
</feature>
<feature type="binding site" evidence="10">
    <location>
        <position position="114"/>
    </location>
    <ligand>
        <name>Zn(2+)</name>
        <dbReference type="ChEBI" id="CHEBI:29105"/>
        <label>1</label>
    </ligand>
</feature>
<dbReference type="InterPro" id="IPR001261">
    <property type="entry name" value="ArgE/DapE_CS"/>
</dbReference>
<gene>
    <name evidence="12" type="ORF">DEA37_0003278</name>
</gene>
<feature type="domain" description="Peptidase M20 dimerisation" evidence="11">
    <location>
        <begin position="206"/>
        <end position="312"/>
    </location>
</feature>
<keyword evidence="5 10" id="KW-0479">Metal-binding</keyword>
<feature type="binding site" evidence="10">
    <location>
        <position position="150"/>
    </location>
    <ligand>
        <name>Zn(2+)</name>
        <dbReference type="ChEBI" id="CHEBI:29105"/>
        <label>2</label>
    </ligand>
</feature>
<evidence type="ECO:0000256" key="4">
    <source>
        <dbReference type="ARBA" id="ARBA00022490"/>
    </source>
</evidence>
<evidence type="ECO:0000256" key="5">
    <source>
        <dbReference type="ARBA" id="ARBA00022723"/>
    </source>
</evidence>
<accession>A0A5J4P570</accession>
<reference evidence="12 13" key="1">
    <citation type="journal article" date="2019" name="Gigascience">
        <title>Whole-genome sequence of the oriental lung fluke Paragonimus westermani.</title>
        <authorList>
            <person name="Oey H."/>
            <person name="Zakrzewski M."/>
            <person name="Narain K."/>
            <person name="Devi K.R."/>
            <person name="Agatsuma T."/>
            <person name="Nawaratna S."/>
            <person name="Gobert G.N."/>
            <person name="Jones M.K."/>
            <person name="Ragan M.A."/>
            <person name="McManus D.P."/>
            <person name="Krause L."/>
        </authorList>
    </citation>
    <scope>NUCLEOTIDE SEQUENCE [LARGE SCALE GENOMIC DNA]</scope>
    <source>
        <strain evidence="12 13">IND2009</strain>
    </source>
</reference>
<dbReference type="Gene3D" id="3.40.630.10">
    <property type="entry name" value="Zn peptidases"/>
    <property type="match status" value="1"/>
</dbReference>
<keyword evidence="7 10" id="KW-0862">Zinc</keyword>
<evidence type="ECO:0000256" key="9">
    <source>
        <dbReference type="PIRSR" id="PIRSR036696-1"/>
    </source>
</evidence>
<evidence type="ECO:0000313" key="13">
    <source>
        <dbReference type="Proteomes" id="UP000324629"/>
    </source>
</evidence>
<evidence type="ECO:0000256" key="10">
    <source>
        <dbReference type="PIRSR" id="PIRSR036696-2"/>
    </source>
</evidence>
<dbReference type="GO" id="GO:0046872">
    <property type="term" value="F:metal ion binding"/>
    <property type="evidence" value="ECO:0007669"/>
    <property type="project" value="UniProtKB-KW"/>
</dbReference>
<evidence type="ECO:0000256" key="6">
    <source>
        <dbReference type="ARBA" id="ARBA00022801"/>
    </source>
</evidence>
<feature type="binding site" evidence="10">
    <location>
        <position position="81"/>
    </location>
    <ligand>
        <name>Zn(2+)</name>
        <dbReference type="ChEBI" id="CHEBI:29105"/>
        <label>1</label>
    </ligand>
</feature>
<dbReference type="PIRSF" id="PIRSF036696">
    <property type="entry name" value="ACY-1"/>
    <property type="match status" value="1"/>
</dbReference>
<organism evidence="12 13">
    <name type="scientific">Paragonimus westermani</name>
    <dbReference type="NCBI Taxonomy" id="34504"/>
    <lineage>
        <taxon>Eukaryota</taxon>
        <taxon>Metazoa</taxon>
        <taxon>Spiralia</taxon>
        <taxon>Lophotrochozoa</taxon>
        <taxon>Platyhelminthes</taxon>
        <taxon>Trematoda</taxon>
        <taxon>Digenea</taxon>
        <taxon>Plagiorchiida</taxon>
        <taxon>Troglotremata</taxon>
        <taxon>Troglotrematidae</taxon>
        <taxon>Paragonimus</taxon>
    </lineage>
</organism>
<comment type="caution">
    <text evidence="12">The sequence shown here is derived from an EMBL/GenBank/DDBJ whole genome shotgun (WGS) entry which is preliminary data.</text>
</comment>
<protein>
    <recommendedName>
        <fullName evidence="3">N-acyl-aliphatic-L-amino acid amidohydrolase</fullName>
        <ecNumber evidence="3">3.5.1.14</ecNumber>
    </recommendedName>
    <alternativeName>
        <fullName evidence="8">N-acyl-L-amino-acid amidohydrolase</fullName>
    </alternativeName>
</protein>
<sequence>MNPLNDADLDQKALENFRTYLRFVTVHPDPDYGPAVGWLHSQAIELGLSCALTEIVPQNPIVMMCWKGLDPELPAILLNSHMDVVPVDRIKWSHPPFEAEMSSDGKIYARGSQDMKCVGIQQLEAVRRIKARGITQLHRTIYLSFVPDEELGGTRGMQPFLAGLEPNSSSYPNGFQFSQLNIGLCLDEGLASPTDDYLAFYDERRQCWFIAHFHGVAGHGSTLLDGTAGEKFHGFLDRIMAFRASEKARLENSAGRLTLGDVTSVNLTQLNGGVQHNVLPSVLSAWFDVRLTPSLTLDCWKTQLNTWAEEVGGDIEFEFVITGSNSPQVLVNPVDHPDPYWCTLDRVCEQFGITVQKRIFPGATDARYVRQFHTLPNAPAACKPITAIGFSPMRRTPVLLHDHDEYLDRDVFLEGCRVYAELLYELSKLP</sequence>
<evidence type="ECO:0000256" key="1">
    <source>
        <dbReference type="ARBA" id="ARBA00004496"/>
    </source>
</evidence>
<feature type="binding site" evidence="10">
    <location>
        <position position="114"/>
    </location>
    <ligand>
        <name>Zn(2+)</name>
        <dbReference type="ChEBI" id="CHEBI:29105"/>
        <label>2</label>
    </ligand>
</feature>
<comment type="cofactor">
    <cofactor evidence="10">
        <name>Zn(2+)</name>
        <dbReference type="ChEBI" id="CHEBI:29105"/>
    </cofactor>
    <text evidence="10">Binds 2 Zn(2+) ions per subunit.</text>
</comment>
<dbReference type="EMBL" id="QNGE01000013">
    <property type="protein sequence ID" value="KAA3682443.1"/>
    <property type="molecule type" value="Genomic_DNA"/>
</dbReference>
<dbReference type="Proteomes" id="UP000324629">
    <property type="component" value="Unassembled WGS sequence"/>
</dbReference>